<dbReference type="Gene3D" id="3.50.50.60">
    <property type="entry name" value="FAD/NAD(P)-binding domain"/>
    <property type="match status" value="1"/>
</dbReference>
<sequence>MSYNSSMYYEAENYPSPGLPVEDPCLSFWLQRTRYSTLLGHRTTEHLPDTVEVAIIGSGLSGAATAYYLFNGPNPPKSVVMLEARDVCEGATGRNGGHCRPDVFQGYSNYKQVFGKEQALKIIQQEMDTLNLTIDLIEKEGIDCDLWKGNSLDIALDEPCAEKRRKSYHEFVADGGKVEGIVKLITDSSEAKRVSRMYNAILTAIFPAASLWPYKLVAHLLQLCIEKFGLNLQTFTPVTSVKADNSKWILETPRGNVAAEKIVYATNAYTATLLPEFLGCIVPGQGQCAAIVPTNAYSGKRMLANTASYSWGEGNYDYLVQRPQDGIIILGGGKHNVDSEKIRDLTDDTTKQPEITQYLKKAMETHFEGWGKERPGEGYLYDWTGIMAYTRESVPFVGKLEGKPNAYINAGHCGHGMARITSCSKGIASLISGGSWEDTKLPECFQPTTGRLKKE</sequence>
<dbReference type="AlphaFoldDB" id="A0A9P5Q5C6"/>
<dbReference type="PANTHER" id="PTHR13847">
    <property type="entry name" value="SARCOSINE DEHYDROGENASE-RELATED"/>
    <property type="match status" value="1"/>
</dbReference>
<dbReference type="SUPFAM" id="SSF51905">
    <property type="entry name" value="FAD/NAD(P)-binding domain"/>
    <property type="match status" value="1"/>
</dbReference>
<keyword evidence="3" id="KW-1185">Reference proteome</keyword>
<dbReference type="Gene3D" id="3.30.9.10">
    <property type="entry name" value="D-Amino Acid Oxidase, subunit A, domain 2"/>
    <property type="match status" value="1"/>
</dbReference>
<feature type="domain" description="FAD dependent oxidoreductase" evidence="1">
    <location>
        <begin position="53"/>
        <end position="429"/>
    </location>
</feature>
<dbReference type="GO" id="GO:0005737">
    <property type="term" value="C:cytoplasm"/>
    <property type="evidence" value="ECO:0007669"/>
    <property type="project" value="TreeGrafter"/>
</dbReference>
<dbReference type="Proteomes" id="UP000772434">
    <property type="component" value="Unassembled WGS sequence"/>
</dbReference>
<evidence type="ECO:0000313" key="2">
    <source>
        <dbReference type="EMBL" id="KAF9075356.1"/>
    </source>
</evidence>
<proteinExistence type="predicted"/>
<dbReference type="PANTHER" id="PTHR13847:SF260">
    <property type="entry name" value="FAD DEPENDENT OXIDOREDUCTASE DOMAIN-CONTAINING PROTEIN"/>
    <property type="match status" value="1"/>
</dbReference>
<comment type="caution">
    <text evidence="2">The sequence shown here is derived from an EMBL/GenBank/DDBJ whole genome shotgun (WGS) entry which is preliminary data.</text>
</comment>
<evidence type="ECO:0000313" key="3">
    <source>
        <dbReference type="Proteomes" id="UP000772434"/>
    </source>
</evidence>
<reference evidence="2" key="1">
    <citation type="submission" date="2020-11" db="EMBL/GenBank/DDBJ databases">
        <authorList>
            <consortium name="DOE Joint Genome Institute"/>
            <person name="Ahrendt S."/>
            <person name="Riley R."/>
            <person name="Andreopoulos W."/>
            <person name="Labutti K."/>
            <person name="Pangilinan J."/>
            <person name="Ruiz-Duenas F.J."/>
            <person name="Barrasa J.M."/>
            <person name="Sanchez-Garcia M."/>
            <person name="Camarero S."/>
            <person name="Miyauchi S."/>
            <person name="Serrano A."/>
            <person name="Linde D."/>
            <person name="Babiker R."/>
            <person name="Drula E."/>
            <person name="Ayuso-Fernandez I."/>
            <person name="Pacheco R."/>
            <person name="Padilla G."/>
            <person name="Ferreira P."/>
            <person name="Barriuso J."/>
            <person name="Kellner H."/>
            <person name="Castanera R."/>
            <person name="Alfaro M."/>
            <person name="Ramirez L."/>
            <person name="Pisabarro A.G."/>
            <person name="Kuo A."/>
            <person name="Tritt A."/>
            <person name="Lipzen A."/>
            <person name="He G."/>
            <person name="Yan M."/>
            <person name="Ng V."/>
            <person name="Cullen D."/>
            <person name="Martin F."/>
            <person name="Rosso M.-N."/>
            <person name="Henrissat B."/>
            <person name="Hibbett D."/>
            <person name="Martinez A.T."/>
            <person name="Grigoriev I.V."/>
        </authorList>
    </citation>
    <scope>NUCLEOTIDE SEQUENCE</scope>
    <source>
        <strain evidence="2">AH 40177</strain>
    </source>
</reference>
<protein>
    <submittedName>
        <fullName evidence="2">FAD dependent oxidoreductase</fullName>
    </submittedName>
</protein>
<dbReference type="OrthoDB" id="429143at2759"/>
<organism evidence="2 3">
    <name type="scientific">Rhodocollybia butyracea</name>
    <dbReference type="NCBI Taxonomy" id="206335"/>
    <lineage>
        <taxon>Eukaryota</taxon>
        <taxon>Fungi</taxon>
        <taxon>Dikarya</taxon>
        <taxon>Basidiomycota</taxon>
        <taxon>Agaricomycotina</taxon>
        <taxon>Agaricomycetes</taxon>
        <taxon>Agaricomycetidae</taxon>
        <taxon>Agaricales</taxon>
        <taxon>Marasmiineae</taxon>
        <taxon>Omphalotaceae</taxon>
        <taxon>Rhodocollybia</taxon>
    </lineage>
</organism>
<dbReference type="InterPro" id="IPR006076">
    <property type="entry name" value="FAD-dep_OxRdtase"/>
</dbReference>
<dbReference type="Pfam" id="PF01266">
    <property type="entry name" value="DAO"/>
    <property type="match status" value="1"/>
</dbReference>
<gene>
    <name evidence="2" type="ORF">BDP27DRAFT_1415700</name>
</gene>
<evidence type="ECO:0000259" key="1">
    <source>
        <dbReference type="Pfam" id="PF01266"/>
    </source>
</evidence>
<accession>A0A9P5Q5C6</accession>
<name>A0A9P5Q5C6_9AGAR</name>
<dbReference type="InterPro" id="IPR036188">
    <property type="entry name" value="FAD/NAD-bd_sf"/>
</dbReference>
<dbReference type="EMBL" id="JADNRY010000010">
    <property type="protein sequence ID" value="KAF9075356.1"/>
    <property type="molecule type" value="Genomic_DNA"/>
</dbReference>